<sequence length="150" mass="15889">MDMVHTYVPISPVTTLRQIRTSTFSALLQSSPSPLLLRPGIIKRVPGEATAAEVSPVVRVLDELKASHSASGGSEQDFDGLVSLLDELRGLCSFGEGSENAGIAVRNGIVEALVALCASARVQQERLLASALKTLSSVLRGMTLVCLRVF</sequence>
<proteinExistence type="predicted"/>
<organism evidence="1 2">
    <name type="scientific">Miscanthus lutarioriparius</name>
    <dbReference type="NCBI Taxonomy" id="422564"/>
    <lineage>
        <taxon>Eukaryota</taxon>
        <taxon>Viridiplantae</taxon>
        <taxon>Streptophyta</taxon>
        <taxon>Embryophyta</taxon>
        <taxon>Tracheophyta</taxon>
        <taxon>Spermatophyta</taxon>
        <taxon>Magnoliopsida</taxon>
        <taxon>Liliopsida</taxon>
        <taxon>Poales</taxon>
        <taxon>Poaceae</taxon>
        <taxon>PACMAD clade</taxon>
        <taxon>Panicoideae</taxon>
        <taxon>Andropogonodae</taxon>
        <taxon>Andropogoneae</taxon>
        <taxon>Saccharinae</taxon>
        <taxon>Miscanthus</taxon>
    </lineage>
</organism>
<keyword evidence="2" id="KW-1185">Reference proteome</keyword>
<evidence type="ECO:0000313" key="1">
    <source>
        <dbReference type="EMBL" id="CAD6255944.1"/>
    </source>
</evidence>
<dbReference type="AlphaFoldDB" id="A0A811QC84"/>
<protein>
    <submittedName>
        <fullName evidence="1">Uncharacterized protein</fullName>
    </submittedName>
</protein>
<comment type="caution">
    <text evidence="1">The sequence shown here is derived from an EMBL/GenBank/DDBJ whole genome shotgun (WGS) entry which is preliminary data.</text>
</comment>
<accession>A0A811QC84</accession>
<reference evidence="1" key="1">
    <citation type="submission" date="2020-10" db="EMBL/GenBank/DDBJ databases">
        <authorList>
            <person name="Han B."/>
            <person name="Lu T."/>
            <person name="Zhao Q."/>
            <person name="Huang X."/>
            <person name="Zhao Y."/>
        </authorList>
    </citation>
    <scope>NUCLEOTIDE SEQUENCE</scope>
</reference>
<dbReference type="Proteomes" id="UP000604825">
    <property type="component" value="Unassembled WGS sequence"/>
</dbReference>
<dbReference type="OrthoDB" id="449062at2759"/>
<name>A0A811QC84_9POAL</name>
<dbReference type="EMBL" id="CAJGYO010000010">
    <property type="protein sequence ID" value="CAD6255944.1"/>
    <property type="molecule type" value="Genomic_DNA"/>
</dbReference>
<evidence type="ECO:0000313" key="2">
    <source>
        <dbReference type="Proteomes" id="UP000604825"/>
    </source>
</evidence>
<gene>
    <name evidence="1" type="ORF">NCGR_LOCUS39471</name>
</gene>